<dbReference type="InterPro" id="IPR000849">
    <property type="entry name" value="Sugar_P_transporter"/>
</dbReference>
<evidence type="ECO:0000256" key="8">
    <source>
        <dbReference type="ARBA" id="ARBA00044876"/>
    </source>
</evidence>
<dbReference type="EMBL" id="CP019285">
    <property type="protein sequence ID" value="APX00037.1"/>
    <property type="molecule type" value="Genomic_DNA"/>
</dbReference>
<evidence type="ECO:0000256" key="4">
    <source>
        <dbReference type="ARBA" id="ARBA00022692"/>
    </source>
</evidence>
<evidence type="ECO:0000313" key="31">
    <source>
        <dbReference type="Proteomes" id="UP000186547"/>
    </source>
</evidence>
<feature type="transmembrane region" description="Helical" evidence="26">
    <location>
        <begin position="103"/>
        <end position="125"/>
    </location>
</feature>
<evidence type="ECO:0000256" key="7">
    <source>
        <dbReference type="ARBA" id="ARBA00023228"/>
    </source>
</evidence>
<evidence type="ECO:0000256" key="5">
    <source>
        <dbReference type="ARBA" id="ARBA00022989"/>
    </source>
</evidence>
<evidence type="ECO:0000256" key="13">
    <source>
        <dbReference type="ARBA" id="ARBA00044893"/>
    </source>
</evidence>
<evidence type="ECO:0000256" key="9">
    <source>
        <dbReference type="ARBA" id="ARBA00044878"/>
    </source>
</evidence>
<evidence type="ECO:0000256" key="14">
    <source>
        <dbReference type="ARBA" id="ARBA00044898"/>
    </source>
</evidence>
<accession>M0LXZ2</accession>
<dbReference type="eggNOG" id="arCOG00130">
    <property type="taxonomic scope" value="Archaea"/>
</dbReference>
<evidence type="ECO:0000256" key="26">
    <source>
        <dbReference type="SAM" id="Phobius"/>
    </source>
</evidence>
<dbReference type="Proteomes" id="UP000011555">
    <property type="component" value="Unassembled WGS sequence"/>
</dbReference>
<feature type="transmembrane region" description="Helical" evidence="26">
    <location>
        <begin position="172"/>
        <end position="190"/>
    </location>
</feature>
<feature type="region of interest" description="Disordered" evidence="25">
    <location>
        <begin position="431"/>
        <end position="464"/>
    </location>
</feature>
<evidence type="ECO:0000256" key="22">
    <source>
        <dbReference type="ARBA" id="ARBA00045018"/>
    </source>
</evidence>
<protein>
    <recommendedName>
        <fullName evidence="21">Lysosomal dipeptide transporter MFSD1</fullName>
    </recommendedName>
    <alternativeName>
        <fullName evidence="22">Major facilitator superfamily domain-containing protein 1</fullName>
    </alternativeName>
</protein>
<comment type="catalytic activity">
    <reaction evidence="9">
        <text>L-histidyl-glycine(out) = L-histidyl-glycine(in)</text>
        <dbReference type="Rhea" id="RHEA:79395"/>
        <dbReference type="ChEBI" id="CHEBI:229957"/>
    </reaction>
</comment>
<evidence type="ECO:0000313" key="28">
    <source>
        <dbReference type="EMBL" id="APX00037.1"/>
    </source>
</evidence>
<feature type="transmembrane region" description="Helical" evidence="26">
    <location>
        <begin position="399"/>
        <end position="422"/>
    </location>
</feature>
<sequence>MRPRFRSDPLRRRWLLWATLGVVFLLVNVNRLSTAVLSEKLMMAFGTTGAQLGTLHAMFFWVYAVMQIPTGVLADRIGPRLTATVGAAVMNVGAIWFSVADGYLAALVARGLVGLGGSVIFVCILRFCANWYRADEFATMSGLTFAVSGVGGVLATTPLAIAVEAAGWRTTVGWLGIAGLAFTVLVFALVRDTPVRAGFEPLEGVPEQPTPSNAQLRSHLDGVLRDPLIWVVSVMLFCSSGVNLTLFGLWGVPYVVQTYDVSVTYASVFTLLGGVGLMIGPPGIGWLSDRLERRVELMVAGGAAFTTALAVIAVVGDPALPVVGVAFFLSGALLGAFLLGYAVVKDRHPDSASGISTGTVNGAGFFGAATLPTIMGWALDAYWTGELVGGVRVYTEAGYRLAFGIATAAGAVAFACTVWLYYREKRGATSLVDPDASSVGKSSNRDDEKTDGDADDDGRSVAEK</sequence>
<evidence type="ECO:0000313" key="30">
    <source>
        <dbReference type="Proteomes" id="UP000011555"/>
    </source>
</evidence>
<dbReference type="GO" id="GO:0005765">
    <property type="term" value="C:lysosomal membrane"/>
    <property type="evidence" value="ECO:0007669"/>
    <property type="project" value="UniProtKB-SubCell"/>
</dbReference>
<dbReference type="PIRSF" id="PIRSF002808">
    <property type="entry name" value="Hexose_phosphate_transp"/>
    <property type="match status" value="1"/>
</dbReference>
<keyword evidence="6 26" id="KW-0472">Membrane</keyword>
<comment type="catalytic activity">
    <reaction evidence="10">
        <text>L-alpha-aminoacyl-L-arginine(out) = L-alpha-aminoacyl-L-arginine(in)</text>
        <dbReference type="Rhea" id="RHEA:79367"/>
        <dbReference type="ChEBI" id="CHEBI:229968"/>
    </reaction>
</comment>
<feature type="transmembrane region" description="Helical" evidence="26">
    <location>
        <begin position="137"/>
        <end position="160"/>
    </location>
</feature>
<dbReference type="GeneID" id="30920981"/>
<proteinExistence type="inferred from homology"/>
<feature type="transmembrane region" description="Helical" evidence="26">
    <location>
        <begin position="77"/>
        <end position="97"/>
    </location>
</feature>
<feature type="transmembrane region" description="Helical" evidence="26">
    <location>
        <begin position="41"/>
        <end position="65"/>
    </location>
</feature>
<evidence type="ECO:0000256" key="6">
    <source>
        <dbReference type="ARBA" id="ARBA00023136"/>
    </source>
</evidence>
<reference evidence="28" key="3">
    <citation type="submission" date="2017-01" db="EMBL/GenBank/DDBJ databases">
        <authorList>
            <person name="Mah S.A."/>
            <person name="Swanson W.J."/>
            <person name="Moy G.W."/>
            <person name="Vacquier V.D."/>
        </authorList>
    </citation>
    <scope>NUCLEOTIDE SEQUENCE</scope>
    <source>
        <strain evidence="28">AJ5</strain>
    </source>
</reference>
<comment type="catalytic activity">
    <reaction evidence="8">
        <text>L-lysyl-L-alanine(out) = L-lysyl-L-alanine(in)</text>
        <dbReference type="Rhea" id="RHEA:79399"/>
        <dbReference type="ChEBI" id="CHEBI:229954"/>
    </reaction>
</comment>
<evidence type="ECO:0000256" key="15">
    <source>
        <dbReference type="ARBA" id="ARBA00044899"/>
    </source>
</evidence>
<comment type="subcellular location">
    <subcellularLocation>
        <location evidence="1">Lysosome membrane</location>
        <topology evidence="1">Multi-pass membrane protein</topology>
    </subcellularLocation>
</comment>
<feature type="domain" description="Major facilitator superfamily (MFS) profile" evidence="27">
    <location>
        <begin position="14"/>
        <end position="425"/>
    </location>
</feature>
<dbReference type="InterPro" id="IPR052187">
    <property type="entry name" value="MFSD1"/>
</dbReference>
<feature type="transmembrane region" description="Helical" evidence="26">
    <location>
        <begin position="322"/>
        <end position="344"/>
    </location>
</feature>
<evidence type="ECO:0000256" key="3">
    <source>
        <dbReference type="ARBA" id="ARBA00022448"/>
    </source>
</evidence>
<evidence type="ECO:0000256" key="25">
    <source>
        <dbReference type="SAM" id="MobiDB-lite"/>
    </source>
</evidence>
<dbReference type="Proteomes" id="UP000186547">
    <property type="component" value="Chromosome"/>
</dbReference>
<evidence type="ECO:0000256" key="24">
    <source>
        <dbReference type="ARBA" id="ARBA00046376"/>
    </source>
</evidence>
<comment type="catalytic activity">
    <reaction evidence="18">
        <text>L-histidyl-L-alpha-amino acid(out) = L-histidyl-L-alpha-amino acid(in)</text>
        <dbReference type="Rhea" id="RHEA:79379"/>
        <dbReference type="ChEBI" id="CHEBI:229964"/>
    </reaction>
</comment>
<evidence type="ECO:0000256" key="21">
    <source>
        <dbReference type="ARBA" id="ARBA00044985"/>
    </source>
</evidence>
<evidence type="ECO:0000256" key="1">
    <source>
        <dbReference type="ARBA" id="ARBA00004155"/>
    </source>
</evidence>
<dbReference type="EMBL" id="AOLZ01000013">
    <property type="protein sequence ID" value="EMA36965.1"/>
    <property type="molecule type" value="Genomic_DNA"/>
</dbReference>
<evidence type="ECO:0000259" key="27">
    <source>
        <dbReference type="PROSITE" id="PS50850"/>
    </source>
</evidence>
<dbReference type="InterPro" id="IPR020846">
    <property type="entry name" value="MFS_dom"/>
</dbReference>
<dbReference type="KEGG" id="hlc:CHINAEXTREME07615"/>
<dbReference type="AlphaFoldDB" id="M0LXZ2"/>
<reference evidence="29 30" key="2">
    <citation type="journal article" date="2014" name="PLoS Genet.">
        <title>Phylogenetically driven sequencing of extremely halophilic archaea reveals strategies for static and dynamic osmo-response.</title>
        <authorList>
            <person name="Becker E.A."/>
            <person name="Seitzer P.M."/>
            <person name="Tritt A."/>
            <person name="Larsen D."/>
            <person name="Krusor M."/>
            <person name="Yao A.I."/>
            <person name="Wu D."/>
            <person name="Madern D."/>
            <person name="Eisen J.A."/>
            <person name="Darling A.E."/>
            <person name="Facciotti M.T."/>
        </authorList>
    </citation>
    <scope>NUCLEOTIDE SEQUENCE [LARGE SCALE GENOMIC DNA]</scope>
    <source>
        <strain evidence="29 30">AJ5</strain>
    </source>
</reference>
<comment type="similarity">
    <text evidence="2">Belongs to the major facilitator superfamily.</text>
</comment>
<dbReference type="PANTHER" id="PTHR23512:SF3">
    <property type="entry name" value="MAJOR FACILITATOR SUPERFAMILY DOMAIN-CONTAINING PROTEIN 1"/>
    <property type="match status" value="1"/>
</dbReference>
<comment type="catalytic activity">
    <reaction evidence="13">
        <text>L-alpha-aminoacyl-L-lysine(out) = L-alpha-aminoacyl-L-lysine(in)</text>
        <dbReference type="Rhea" id="RHEA:79383"/>
        <dbReference type="ChEBI" id="CHEBI:229966"/>
    </reaction>
</comment>
<evidence type="ECO:0000256" key="12">
    <source>
        <dbReference type="ARBA" id="ARBA00044891"/>
    </source>
</evidence>
<evidence type="ECO:0000256" key="16">
    <source>
        <dbReference type="ARBA" id="ARBA00044900"/>
    </source>
</evidence>
<dbReference type="PATRIC" id="fig|358396.7.peg.393"/>
<evidence type="ECO:0000256" key="10">
    <source>
        <dbReference type="ARBA" id="ARBA00044881"/>
    </source>
</evidence>
<comment type="catalytic activity">
    <reaction evidence="12">
        <text>L-lysyl-L-alpha-amino acid(out) = L-lysyl-L-alpha-amino acid(in)</text>
        <dbReference type="Rhea" id="RHEA:79387"/>
        <dbReference type="ChEBI" id="CHEBI:229965"/>
    </reaction>
</comment>
<dbReference type="PROSITE" id="PS50850">
    <property type="entry name" value="MFS"/>
    <property type="match status" value="1"/>
</dbReference>
<comment type="catalytic activity">
    <reaction evidence="16">
        <text>L-lysyl-L-lysine(out) = L-lysyl-L-lysine(in)</text>
        <dbReference type="Rhea" id="RHEA:79403"/>
        <dbReference type="ChEBI" id="CHEBI:229956"/>
    </reaction>
</comment>
<evidence type="ECO:0000256" key="2">
    <source>
        <dbReference type="ARBA" id="ARBA00008335"/>
    </source>
</evidence>
<feature type="transmembrane region" description="Helical" evidence="26">
    <location>
        <begin position="297"/>
        <end position="316"/>
    </location>
</feature>
<reference evidence="28 31" key="1">
    <citation type="journal article" date="2011" name="J. Bacteriol.">
        <title>Genome sequence of Halobiforma lacisalsi AJ5, an extremely halophilic archaeon which harbors a bop gene.</title>
        <authorList>
            <person name="Jiang X."/>
            <person name="Wang S."/>
            <person name="Cheng H."/>
            <person name="Huo Y."/>
            <person name="Zhang X."/>
            <person name="Zhu X."/>
            <person name="Han X."/>
            <person name="Ni P."/>
            <person name="Wu M."/>
        </authorList>
    </citation>
    <scope>NUCLEOTIDE SEQUENCE [LARGE SCALE GENOMIC DNA]</scope>
    <source>
        <strain evidence="28 31">AJ5</strain>
    </source>
</reference>
<comment type="function">
    <text evidence="23">Lysosomal dipeptide uniporter that selectively exports lysine, arginine or histidine-containing dipeptides with a net positive charge from the lysosome lumen into the cytosol. Could play a role in a specific type of protein O-glycosylation indirectly regulating macrophages migration and tissue invasion. Also essential for liver homeostasis.</text>
</comment>
<evidence type="ECO:0000256" key="17">
    <source>
        <dbReference type="ARBA" id="ARBA00044903"/>
    </source>
</evidence>
<keyword evidence="3" id="KW-0813">Transport</keyword>
<dbReference type="PANTHER" id="PTHR23512">
    <property type="entry name" value="MAJOR FACILITATOR SUPERFAMILY DOMAIN-CONTAINING PROTEIN 1"/>
    <property type="match status" value="1"/>
</dbReference>
<dbReference type="InterPro" id="IPR036259">
    <property type="entry name" value="MFS_trans_sf"/>
</dbReference>
<evidence type="ECO:0000256" key="11">
    <source>
        <dbReference type="ARBA" id="ARBA00044884"/>
    </source>
</evidence>
<dbReference type="GO" id="GO:0022857">
    <property type="term" value="F:transmembrane transporter activity"/>
    <property type="evidence" value="ECO:0007669"/>
    <property type="project" value="InterPro"/>
</dbReference>
<comment type="catalytic activity">
    <reaction evidence="20">
        <text>L-lysyl-glycine(out) = L-lysyl-glycine(in)</text>
        <dbReference type="Rhea" id="RHEA:79407"/>
        <dbReference type="ChEBI" id="CHEBI:191202"/>
    </reaction>
</comment>
<keyword evidence="4 26" id="KW-0812">Transmembrane</keyword>
<keyword evidence="7" id="KW-0458">Lysosome</keyword>
<dbReference type="Gene3D" id="1.20.1250.20">
    <property type="entry name" value="MFS general substrate transporter like domains"/>
    <property type="match status" value="2"/>
</dbReference>
<gene>
    <name evidence="29" type="ORF">C445_01946</name>
    <name evidence="28" type="ORF">CHINAEXTREME_07615</name>
</gene>
<dbReference type="InterPro" id="IPR011701">
    <property type="entry name" value="MFS"/>
</dbReference>
<feature type="compositionally biased region" description="Basic and acidic residues" evidence="25">
    <location>
        <begin position="443"/>
        <end position="464"/>
    </location>
</feature>
<keyword evidence="5 26" id="KW-1133">Transmembrane helix</keyword>
<dbReference type="Pfam" id="PF07690">
    <property type="entry name" value="MFS_1"/>
    <property type="match status" value="1"/>
</dbReference>
<evidence type="ECO:0000256" key="20">
    <source>
        <dbReference type="ARBA" id="ARBA00044924"/>
    </source>
</evidence>
<evidence type="ECO:0000256" key="18">
    <source>
        <dbReference type="ARBA" id="ARBA00044912"/>
    </source>
</evidence>
<feature type="transmembrane region" description="Helical" evidence="26">
    <location>
        <begin position="263"/>
        <end position="285"/>
    </location>
</feature>
<name>M0LXZ2_NATLA</name>
<dbReference type="STRING" id="358396.CHINAEXTREME_07615"/>
<evidence type="ECO:0000256" key="23">
    <source>
        <dbReference type="ARBA" id="ARBA00045709"/>
    </source>
</evidence>
<feature type="transmembrane region" description="Helical" evidence="26">
    <location>
        <begin position="356"/>
        <end position="379"/>
    </location>
</feature>
<dbReference type="SUPFAM" id="SSF103473">
    <property type="entry name" value="MFS general substrate transporter"/>
    <property type="match status" value="1"/>
</dbReference>
<evidence type="ECO:0000256" key="19">
    <source>
        <dbReference type="ARBA" id="ARBA00044919"/>
    </source>
</evidence>
<comment type="catalytic activity">
    <reaction evidence="19">
        <text>L-alanyl-L-lysine(out) = L-alanyl-L-lysine(in)</text>
        <dbReference type="Rhea" id="RHEA:79415"/>
        <dbReference type="ChEBI" id="CHEBI:192470"/>
    </reaction>
</comment>
<comment type="catalytic activity">
    <reaction evidence="14">
        <text>L-aspartyl-L-lysine(out) = L-aspartyl-L-lysine(in)</text>
        <dbReference type="Rhea" id="RHEA:79411"/>
        <dbReference type="ChEBI" id="CHEBI:229953"/>
    </reaction>
</comment>
<comment type="catalytic activity">
    <reaction evidence="17">
        <text>L-arginyl-glycine(out) = L-arginyl-glycine(in)</text>
        <dbReference type="Rhea" id="RHEA:79391"/>
        <dbReference type="ChEBI" id="CHEBI:229955"/>
    </reaction>
</comment>
<organism evidence="29 30">
    <name type="scientific">Natronobacterium lacisalsi AJ5</name>
    <dbReference type="NCBI Taxonomy" id="358396"/>
    <lineage>
        <taxon>Archaea</taxon>
        <taxon>Methanobacteriati</taxon>
        <taxon>Methanobacteriota</taxon>
        <taxon>Stenosarchaea group</taxon>
        <taxon>Halobacteria</taxon>
        <taxon>Halobacteriales</taxon>
        <taxon>Natrialbaceae</taxon>
        <taxon>Natronobacterium</taxon>
    </lineage>
</organism>
<comment type="subunit">
    <text evidence="24">Homodimer. Interacts with lysosomal protein GLMP (via lumenal domain); the interaction starts while both proteins are still in the endoplasmic reticulum and is required for stabilization of MFSD1 in lysosomes but has no direct effect on its targeting to lysosomes or transporter activity.</text>
</comment>
<comment type="catalytic activity">
    <reaction evidence="15">
        <text>L-arginyl-L-alpha-amino acid(out) = L-arginyl-L-alpha-amino acid(in)</text>
        <dbReference type="Rhea" id="RHEA:79371"/>
        <dbReference type="ChEBI" id="CHEBI:84315"/>
    </reaction>
</comment>
<keyword evidence="30" id="KW-1185">Reference proteome</keyword>
<comment type="catalytic activity">
    <reaction evidence="11">
        <text>L-alpha-aminoacyl-L-histidine(out) = L-alpha-aminoacyl-L-histidine(in)</text>
        <dbReference type="Rhea" id="RHEA:79375"/>
        <dbReference type="ChEBI" id="CHEBI:229967"/>
    </reaction>
</comment>
<dbReference type="RefSeq" id="WP_007140145.1">
    <property type="nucleotide sequence ID" value="NZ_AOLZ01000013.1"/>
</dbReference>
<evidence type="ECO:0000313" key="29">
    <source>
        <dbReference type="EMBL" id="EMA36965.1"/>
    </source>
</evidence>
<feature type="transmembrane region" description="Helical" evidence="26">
    <location>
        <begin position="228"/>
        <end position="251"/>
    </location>
</feature>